<evidence type="ECO:0000256" key="7">
    <source>
        <dbReference type="ARBA" id="ARBA00022833"/>
    </source>
</evidence>
<evidence type="ECO:0000256" key="10">
    <source>
        <dbReference type="ARBA" id="ARBA00023136"/>
    </source>
</evidence>
<dbReference type="InterPro" id="IPR001478">
    <property type="entry name" value="PDZ"/>
</dbReference>
<evidence type="ECO:0000313" key="13">
    <source>
        <dbReference type="EMBL" id="GDZ83827.1"/>
    </source>
</evidence>
<proteinExistence type="inferred from homology"/>
<protein>
    <recommendedName>
        <fullName evidence="11">Zinc metalloprotease</fullName>
        <ecNumber evidence="11">3.4.24.-</ecNumber>
    </recommendedName>
</protein>
<dbReference type="InterPro" id="IPR008915">
    <property type="entry name" value="Peptidase_M50"/>
</dbReference>
<dbReference type="InterPro" id="IPR036034">
    <property type="entry name" value="PDZ_sf"/>
</dbReference>
<evidence type="ECO:0000256" key="6">
    <source>
        <dbReference type="ARBA" id="ARBA00022801"/>
    </source>
</evidence>
<dbReference type="SUPFAM" id="SSF50156">
    <property type="entry name" value="PDZ domain-like"/>
    <property type="match status" value="1"/>
</dbReference>
<feature type="transmembrane region" description="Helical" evidence="11">
    <location>
        <begin position="6"/>
        <end position="27"/>
    </location>
</feature>
<dbReference type="CDD" id="cd23081">
    <property type="entry name" value="cpPDZ_EcRseP-like"/>
    <property type="match status" value="1"/>
</dbReference>
<organism evidence="13 14">
    <name type="scientific">Leuconostoc citreum</name>
    <dbReference type="NCBI Taxonomy" id="33964"/>
    <lineage>
        <taxon>Bacteria</taxon>
        <taxon>Bacillati</taxon>
        <taxon>Bacillota</taxon>
        <taxon>Bacilli</taxon>
        <taxon>Lactobacillales</taxon>
        <taxon>Lactobacillaceae</taxon>
        <taxon>Leuconostoc</taxon>
    </lineage>
</organism>
<dbReference type="EMBL" id="BJJW01000006">
    <property type="protein sequence ID" value="GDZ83827.1"/>
    <property type="molecule type" value="Genomic_DNA"/>
</dbReference>
<feature type="domain" description="PDZ" evidence="12">
    <location>
        <begin position="189"/>
        <end position="260"/>
    </location>
</feature>
<dbReference type="Pfam" id="PF02163">
    <property type="entry name" value="Peptidase_M50"/>
    <property type="match status" value="1"/>
</dbReference>
<keyword evidence="9 11" id="KW-0482">Metalloprotease</keyword>
<keyword evidence="11" id="KW-0479">Metal-binding</keyword>
<evidence type="ECO:0000256" key="11">
    <source>
        <dbReference type="RuleBase" id="RU362031"/>
    </source>
</evidence>
<evidence type="ECO:0000256" key="5">
    <source>
        <dbReference type="ARBA" id="ARBA00022692"/>
    </source>
</evidence>
<evidence type="ECO:0000313" key="14">
    <source>
        <dbReference type="Proteomes" id="UP000323274"/>
    </source>
</evidence>
<sequence length="418" mass="45589">MSLTAVIAFIFIFGVLVTVHEFGHFIVAKKSGVLVREFAIGMGPKLLNWRRNHTTYTIRILPVGGYVRMAGMDEEADLEAGQRIRLQFNDNQVVIKLDTRADEAVAGVPFQVDSFDLTNQLTVTGFLQDSTEKRTFNVAHDAIIFEKSGVAVQIAPQDTWVQSAAVYKRALINIAGPVMNFLLALGIFISLGFIQQSVTLNDTVVGNVQSNMPADRAGMRANDDIVSIDKHKVKTWFQMSTIIGSATKQQNLTVVVKRHGELKTLHMTPIDLKSSDAQQKVIGITAKTYTDFGARVKYGIVSTIAVVQRVWYALSHLFTGGFSLNKLGGPVSIAKQTSTVAKTGFLNILIFMAMLSVNLGIMNLIPIPALDGGKLVLNAIEAIIRRPLPASFENGVTIAGAVFMIALMVAVTINDLLR</sequence>
<evidence type="ECO:0000256" key="4">
    <source>
        <dbReference type="ARBA" id="ARBA00022670"/>
    </source>
</evidence>
<dbReference type="PANTHER" id="PTHR42837:SF2">
    <property type="entry name" value="MEMBRANE METALLOPROTEASE ARASP2, CHLOROPLASTIC-RELATED"/>
    <property type="match status" value="1"/>
</dbReference>
<dbReference type="SMART" id="SM00228">
    <property type="entry name" value="PDZ"/>
    <property type="match status" value="1"/>
</dbReference>
<comment type="caution">
    <text evidence="13">The sequence shown here is derived from an EMBL/GenBank/DDBJ whole genome shotgun (WGS) entry which is preliminary data.</text>
</comment>
<accession>A0A5A5TYU1</accession>
<name>A0A5A5TYU1_LEUCI</name>
<feature type="transmembrane region" description="Helical" evidence="11">
    <location>
        <begin position="170"/>
        <end position="194"/>
    </location>
</feature>
<comment type="subcellular location">
    <subcellularLocation>
        <location evidence="2">Membrane</location>
        <topology evidence="2">Multi-pass membrane protein</topology>
    </subcellularLocation>
</comment>
<dbReference type="InterPro" id="IPR004387">
    <property type="entry name" value="Pept_M50_Zn"/>
</dbReference>
<keyword evidence="6 11" id="KW-0378">Hydrolase</keyword>
<comment type="cofactor">
    <cofactor evidence="1 11">
        <name>Zn(2+)</name>
        <dbReference type="ChEBI" id="CHEBI:29105"/>
    </cofactor>
</comment>
<keyword evidence="5 11" id="KW-0812">Transmembrane</keyword>
<dbReference type="PANTHER" id="PTHR42837">
    <property type="entry name" value="REGULATOR OF SIGMA-E PROTEASE RSEP"/>
    <property type="match status" value="1"/>
</dbReference>
<dbReference type="Proteomes" id="UP000323274">
    <property type="component" value="Unassembled WGS sequence"/>
</dbReference>
<dbReference type="GO" id="GO:0004222">
    <property type="term" value="F:metalloendopeptidase activity"/>
    <property type="evidence" value="ECO:0007669"/>
    <property type="project" value="InterPro"/>
</dbReference>
<feature type="transmembrane region" description="Helical" evidence="11">
    <location>
        <begin position="396"/>
        <end position="417"/>
    </location>
</feature>
<evidence type="ECO:0000256" key="1">
    <source>
        <dbReference type="ARBA" id="ARBA00001947"/>
    </source>
</evidence>
<keyword evidence="4 13" id="KW-0645">Protease</keyword>
<keyword evidence="8 11" id="KW-1133">Transmembrane helix</keyword>
<dbReference type="Gene3D" id="2.30.42.10">
    <property type="match status" value="1"/>
</dbReference>
<evidence type="ECO:0000256" key="9">
    <source>
        <dbReference type="ARBA" id="ARBA00023049"/>
    </source>
</evidence>
<feature type="transmembrane region" description="Helical" evidence="11">
    <location>
        <begin position="345"/>
        <end position="365"/>
    </location>
</feature>
<evidence type="ECO:0000256" key="8">
    <source>
        <dbReference type="ARBA" id="ARBA00022989"/>
    </source>
</evidence>
<dbReference type="RefSeq" id="WP_149334343.1">
    <property type="nucleotide sequence ID" value="NZ_BJJW01000006.1"/>
</dbReference>
<comment type="similarity">
    <text evidence="3 11">Belongs to the peptidase M50B family.</text>
</comment>
<dbReference type="CDD" id="cd06163">
    <property type="entry name" value="S2P-M50_PDZ_RseP-like"/>
    <property type="match status" value="1"/>
</dbReference>
<keyword evidence="10 11" id="KW-0472">Membrane</keyword>
<evidence type="ECO:0000259" key="12">
    <source>
        <dbReference type="SMART" id="SM00228"/>
    </source>
</evidence>
<evidence type="ECO:0000256" key="2">
    <source>
        <dbReference type="ARBA" id="ARBA00004141"/>
    </source>
</evidence>
<gene>
    <name evidence="13" type="ORF">LCIT_10690</name>
</gene>
<dbReference type="AlphaFoldDB" id="A0A5A5TYU1"/>
<evidence type="ECO:0000256" key="3">
    <source>
        <dbReference type="ARBA" id="ARBA00007931"/>
    </source>
</evidence>
<dbReference type="NCBIfam" id="TIGR00054">
    <property type="entry name" value="RIP metalloprotease RseP"/>
    <property type="match status" value="1"/>
</dbReference>
<keyword evidence="7 11" id="KW-0862">Zinc</keyword>
<dbReference type="GO" id="GO:0016020">
    <property type="term" value="C:membrane"/>
    <property type="evidence" value="ECO:0007669"/>
    <property type="project" value="UniProtKB-SubCell"/>
</dbReference>
<reference evidence="13 14" key="1">
    <citation type="submission" date="2019-04" db="EMBL/GenBank/DDBJ databases">
        <title>A pseudo-fructophilic Leuconostoc citreum strain F192-5 isolated from peel of satsuma mandarin: the first report for isolation and characterization of strain-dependent fructophilic-like characteristics.</title>
        <authorList>
            <person name="Maeno S."/>
            <person name="Tanizawa Y."/>
            <person name="Kajikawa A."/>
            <person name="Kanesaki Y."/>
            <person name="Kubota E."/>
            <person name="Arita M."/>
            <person name="Leon D."/>
            <person name="Endo A."/>
        </authorList>
    </citation>
    <scope>NUCLEOTIDE SEQUENCE [LARGE SCALE GENOMIC DNA]</scope>
    <source>
        <strain evidence="13 14">F192-5</strain>
    </source>
</reference>
<dbReference type="GO" id="GO:0006508">
    <property type="term" value="P:proteolysis"/>
    <property type="evidence" value="ECO:0007669"/>
    <property type="project" value="UniProtKB-KW"/>
</dbReference>
<dbReference type="EC" id="3.4.24.-" evidence="11"/>
<dbReference type="GO" id="GO:0046872">
    <property type="term" value="F:metal ion binding"/>
    <property type="evidence" value="ECO:0007669"/>
    <property type="project" value="UniProtKB-KW"/>
</dbReference>